<keyword evidence="1" id="KW-0812">Transmembrane</keyword>
<keyword evidence="1" id="KW-1133">Transmembrane helix</keyword>
<name>A0A2T5KBZ9_9RHOB</name>
<comment type="caution">
    <text evidence="2">The sequence shown here is derived from an EMBL/GenBank/DDBJ whole genome shotgun (WGS) entry which is preliminary data.</text>
</comment>
<dbReference type="EMBL" id="QAOT01000003">
    <property type="protein sequence ID" value="PTR19882.1"/>
    <property type="molecule type" value="Genomic_DNA"/>
</dbReference>
<keyword evidence="1" id="KW-0472">Membrane</keyword>
<evidence type="ECO:0000256" key="1">
    <source>
        <dbReference type="SAM" id="Phobius"/>
    </source>
</evidence>
<protein>
    <submittedName>
        <fullName evidence="2">Uncharacterized protein</fullName>
    </submittedName>
</protein>
<accession>A0A2T5KBZ9</accession>
<evidence type="ECO:0000313" key="2">
    <source>
        <dbReference type="EMBL" id="PTR19882.1"/>
    </source>
</evidence>
<sequence length="59" mass="6160">MSPFVVQALILGTGVGAGLWLVWWRVGQPSGLRRWGMALAAGLFCGAASFVISRAIASV</sequence>
<gene>
    <name evidence="2" type="ORF">C8J28_1036</name>
</gene>
<keyword evidence="3" id="KW-1185">Reference proteome</keyword>
<dbReference type="AlphaFoldDB" id="A0A2T5KBZ9"/>
<reference evidence="2 3" key="1">
    <citation type="submission" date="2018-04" db="EMBL/GenBank/DDBJ databases">
        <title>Genomic Encyclopedia of Type Strains, Phase III (KMG-III): the genomes of soil and plant-associated and newly described type strains.</title>
        <authorList>
            <person name="Whitman W."/>
        </authorList>
    </citation>
    <scope>NUCLEOTIDE SEQUENCE [LARGE SCALE GENOMIC DNA]</scope>
    <source>
        <strain evidence="2 3">KA25</strain>
    </source>
</reference>
<dbReference type="RefSeq" id="WP_108220306.1">
    <property type="nucleotide sequence ID" value="NZ_CP089965.1"/>
</dbReference>
<dbReference type="Proteomes" id="UP000244060">
    <property type="component" value="Unassembled WGS sequence"/>
</dbReference>
<feature type="transmembrane region" description="Helical" evidence="1">
    <location>
        <begin position="6"/>
        <end position="23"/>
    </location>
</feature>
<feature type="transmembrane region" description="Helical" evidence="1">
    <location>
        <begin position="35"/>
        <end position="57"/>
    </location>
</feature>
<organism evidence="2 3">
    <name type="scientific">Cereibacter azotoformans</name>
    <dbReference type="NCBI Taxonomy" id="43057"/>
    <lineage>
        <taxon>Bacteria</taxon>
        <taxon>Pseudomonadati</taxon>
        <taxon>Pseudomonadota</taxon>
        <taxon>Alphaproteobacteria</taxon>
        <taxon>Rhodobacterales</taxon>
        <taxon>Paracoccaceae</taxon>
        <taxon>Cereibacter</taxon>
    </lineage>
</organism>
<evidence type="ECO:0000313" key="3">
    <source>
        <dbReference type="Proteomes" id="UP000244060"/>
    </source>
</evidence>
<proteinExistence type="predicted"/>